<keyword evidence="2" id="KW-1185">Reference proteome</keyword>
<dbReference type="AlphaFoldDB" id="A0A9K3DDV1"/>
<gene>
    <name evidence="1" type="ORF">KIPB_015794</name>
</gene>
<protein>
    <submittedName>
        <fullName evidence="1">Uncharacterized protein</fullName>
    </submittedName>
</protein>
<reference evidence="1 2" key="1">
    <citation type="journal article" date="2018" name="PLoS ONE">
        <title>The draft genome of Kipferlia bialata reveals reductive genome evolution in fornicate parasites.</title>
        <authorList>
            <person name="Tanifuji G."/>
            <person name="Takabayashi S."/>
            <person name="Kume K."/>
            <person name="Takagi M."/>
            <person name="Nakayama T."/>
            <person name="Kamikawa R."/>
            <person name="Inagaki Y."/>
            <person name="Hashimoto T."/>
        </authorList>
    </citation>
    <scope>NUCLEOTIDE SEQUENCE [LARGE SCALE GENOMIC DNA]</scope>
    <source>
        <strain evidence="1">NY0173</strain>
    </source>
</reference>
<dbReference type="Proteomes" id="UP000265618">
    <property type="component" value="Unassembled WGS sequence"/>
</dbReference>
<comment type="caution">
    <text evidence="1">The sequence shown here is derived from an EMBL/GenBank/DDBJ whole genome shotgun (WGS) entry which is preliminary data.</text>
</comment>
<proteinExistence type="predicted"/>
<name>A0A9K3DDV1_9EUKA</name>
<evidence type="ECO:0000313" key="1">
    <source>
        <dbReference type="EMBL" id="GIQ92168.1"/>
    </source>
</evidence>
<evidence type="ECO:0000313" key="2">
    <source>
        <dbReference type="Proteomes" id="UP000265618"/>
    </source>
</evidence>
<accession>A0A9K3DDV1</accession>
<dbReference type="EMBL" id="BDIP01009118">
    <property type="protein sequence ID" value="GIQ92168.1"/>
    <property type="molecule type" value="Genomic_DNA"/>
</dbReference>
<feature type="non-terminal residue" evidence="1">
    <location>
        <position position="1"/>
    </location>
</feature>
<organism evidence="1 2">
    <name type="scientific">Kipferlia bialata</name>
    <dbReference type="NCBI Taxonomy" id="797122"/>
    <lineage>
        <taxon>Eukaryota</taxon>
        <taxon>Metamonada</taxon>
        <taxon>Carpediemonas-like organisms</taxon>
        <taxon>Kipferlia</taxon>
    </lineage>
</organism>
<sequence length="66" mass="7341">FGASVSEMTSLVVRCMGRGEWHTTEPVQEMLTSAFAKFFVSLECIFMCHSIKAPAIEAALENVFPR</sequence>